<keyword evidence="5" id="KW-1185">Reference proteome</keyword>
<feature type="region of interest" description="Disordered" evidence="1">
    <location>
        <begin position="190"/>
        <end position="215"/>
    </location>
</feature>
<evidence type="ECO:0000256" key="1">
    <source>
        <dbReference type="SAM" id="MobiDB-lite"/>
    </source>
</evidence>
<comment type="caution">
    <text evidence="4">The sequence shown here is derived from an EMBL/GenBank/DDBJ whole genome shotgun (WGS) entry which is preliminary data.</text>
</comment>
<dbReference type="Pfam" id="PF11784">
    <property type="entry name" value="DUF3320"/>
    <property type="match status" value="1"/>
</dbReference>
<feature type="domain" description="DUF3320" evidence="2">
    <location>
        <begin position="233"/>
        <end position="276"/>
    </location>
</feature>
<reference evidence="4 5" key="1">
    <citation type="journal article" date="2019" name="Int. J. Syst. Evol. Microbiol.">
        <title>The Global Catalogue of Microorganisms (GCM) 10K type strain sequencing project: providing services to taxonomists for standard genome sequencing and annotation.</title>
        <authorList>
            <consortium name="The Broad Institute Genomics Platform"/>
            <consortium name="The Broad Institute Genome Sequencing Center for Infectious Disease"/>
            <person name="Wu L."/>
            <person name="Ma J."/>
        </authorList>
    </citation>
    <scope>NUCLEOTIDE SEQUENCE [LARGE SCALE GENOMIC DNA]</scope>
    <source>
        <strain evidence="4 5">JCM 16026</strain>
    </source>
</reference>
<evidence type="ECO:0000313" key="5">
    <source>
        <dbReference type="Proteomes" id="UP001501599"/>
    </source>
</evidence>
<name>A0ABN3AXJ0_9MICO</name>
<evidence type="ECO:0000313" key="4">
    <source>
        <dbReference type="EMBL" id="GAA2175657.1"/>
    </source>
</evidence>
<evidence type="ECO:0000259" key="3">
    <source>
        <dbReference type="Pfam" id="PF18731"/>
    </source>
</evidence>
<proteinExistence type="predicted"/>
<feature type="compositionally biased region" description="Acidic residues" evidence="1">
    <location>
        <begin position="193"/>
        <end position="206"/>
    </location>
</feature>
<gene>
    <name evidence="4" type="ORF">GCM10009846_26400</name>
</gene>
<accession>A0ABN3AXJ0</accession>
<dbReference type="EMBL" id="BAAAQT010000008">
    <property type="protein sequence ID" value="GAA2175657.1"/>
    <property type="molecule type" value="Genomic_DNA"/>
</dbReference>
<sequence>MVSGIVLKGTLQEGLDLLAERLDPIIASRLANVLHGLSWPVILTELDRSRGKPGKHYDAFDLQAQLRMLTERLGQLGHPFETEDQPSRLISTIGNELRIVRNRWAHGHTWTALDVWRALDFVVRLLDGLQDVDGATRAIGLRDSIAKDVLGETGHAPAAVAAPLGATTQPQASSAAPIVIEVDEPVDASAETVEPEESVIERDDDSSTPTIGSRRSTFEPWTPVLVGDLQVLDDLPKKAAKEQVRAVAVEIVDFEAPVHIDRLVQLIAGSFGLSRVYPARAAQLARQVRAAGLTVDDDKFVWPSGFDAEAWTEFRPSSSAVHREFQSISPREIRNAAAYIAAQQPSLERAELERRVLQTFGKKRRTKAIAAHLSKALG</sequence>
<protein>
    <submittedName>
        <fullName evidence="4">Swt1 family HEPN domain-containing protein</fullName>
    </submittedName>
</protein>
<dbReference type="Pfam" id="PF18731">
    <property type="entry name" value="HEPN_Swt1"/>
    <property type="match status" value="1"/>
</dbReference>
<dbReference type="RefSeq" id="WP_344344399.1">
    <property type="nucleotide sequence ID" value="NZ_BAAAQT010000008.1"/>
</dbReference>
<evidence type="ECO:0000259" key="2">
    <source>
        <dbReference type="Pfam" id="PF11784"/>
    </source>
</evidence>
<dbReference type="Proteomes" id="UP001501599">
    <property type="component" value="Unassembled WGS sequence"/>
</dbReference>
<feature type="domain" description="Swt1-like HEPN" evidence="3">
    <location>
        <begin position="14"/>
        <end position="127"/>
    </location>
</feature>
<dbReference type="InterPro" id="IPR041650">
    <property type="entry name" value="HEPN_Swt1"/>
</dbReference>
<dbReference type="InterPro" id="IPR021754">
    <property type="entry name" value="DUF3320"/>
</dbReference>
<organism evidence="4 5">
    <name type="scientific">Agrococcus versicolor</name>
    <dbReference type="NCBI Taxonomy" id="501482"/>
    <lineage>
        <taxon>Bacteria</taxon>
        <taxon>Bacillati</taxon>
        <taxon>Actinomycetota</taxon>
        <taxon>Actinomycetes</taxon>
        <taxon>Micrococcales</taxon>
        <taxon>Microbacteriaceae</taxon>
        <taxon>Agrococcus</taxon>
    </lineage>
</organism>